<feature type="transmembrane region" description="Helical" evidence="1">
    <location>
        <begin position="175"/>
        <end position="197"/>
    </location>
</feature>
<evidence type="ECO:0000313" key="4">
    <source>
        <dbReference type="Proteomes" id="UP000317365"/>
    </source>
</evidence>
<evidence type="ECO:0000259" key="2">
    <source>
        <dbReference type="Pfam" id="PF00892"/>
    </source>
</evidence>
<accession>A0A515EW15</accession>
<feature type="transmembrane region" description="Helical" evidence="1">
    <location>
        <begin position="203"/>
        <end position="224"/>
    </location>
</feature>
<dbReference type="PANTHER" id="PTHR22911">
    <property type="entry name" value="ACYL-MALONYL CONDENSING ENZYME-RELATED"/>
    <property type="match status" value="1"/>
</dbReference>
<feature type="transmembrane region" description="Helical" evidence="1">
    <location>
        <begin position="90"/>
        <end position="108"/>
    </location>
</feature>
<dbReference type="InterPro" id="IPR000620">
    <property type="entry name" value="EamA_dom"/>
</dbReference>
<dbReference type="GO" id="GO:0016020">
    <property type="term" value="C:membrane"/>
    <property type="evidence" value="ECO:0007669"/>
    <property type="project" value="InterPro"/>
</dbReference>
<dbReference type="SUPFAM" id="SSF103481">
    <property type="entry name" value="Multidrug resistance efflux transporter EmrE"/>
    <property type="match status" value="2"/>
</dbReference>
<proteinExistence type="predicted"/>
<feature type="transmembrane region" description="Helical" evidence="1">
    <location>
        <begin position="257"/>
        <end position="274"/>
    </location>
</feature>
<dbReference type="InterPro" id="IPR037185">
    <property type="entry name" value="EmrE-like"/>
</dbReference>
<evidence type="ECO:0000313" key="3">
    <source>
        <dbReference type="EMBL" id="QDL56836.1"/>
    </source>
</evidence>
<keyword evidence="1" id="KW-0472">Membrane</keyword>
<sequence length="286" mass="30604">MRSIVAMVVAVGFFSLMDAVLKTLGSTYPAMQVAALRGVTALPLVCVYVFWRGEARTLLQVRWSLHLLRGVFSVGMLSLFTYALSELPLTDAYAVFFVAPLLITMLSIPVLKEKVLPLHWVAIAVGFAGVLIAMRPDGAAFFSLGAMAVLAAACMYAMSAVAARVLSRTDSSVQVVFWTTAMLTIGAGALALPMWVAIRPEHWLLLAALGGTGFLGGVAITEAFQTGKASAVAPFEYTALAWGMGLDWAIWRTLPDHYTLVGAAIIVASGVYLIRHERAQEPVIAP</sequence>
<keyword evidence="4" id="KW-1185">Reference proteome</keyword>
<dbReference type="PANTHER" id="PTHR22911:SF103">
    <property type="entry name" value="BLR2811 PROTEIN"/>
    <property type="match status" value="1"/>
</dbReference>
<evidence type="ECO:0000256" key="1">
    <source>
        <dbReference type="SAM" id="Phobius"/>
    </source>
</evidence>
<dbReference type="Proteomes" id="UP000317365">
    <property type="component" value="Chromosome"/>
</dbReference>
<keyword evidence="1" id="KW-1133">Transmembrane helix</keyword>
<reference evidence="4" key="2">
    <citation type="journal article" date="2020" name="Int. J. Syst. Evol. Microbiol.">
        <title>Genomic insights into a novel species Rhodoferax aquaticus sp. nov., isolated from freshwater.</title>
        <authorList>
            <person name="Li T."/>
            <person name="Zhuo Y."/>
            <person name="Jin C.Z."/>
            <person name="Wu X."/>
            <person name="Ko S.R."/>
            <person name="Jin F.J."/>
            <person name="Ahn C.Y."/>
            <person name="Oh H.M."/>
            <person name="Lee H.G."/>
            <person name="Jin L."/>
        </authorList>
    </citation>
    <scope>NUCLEOTIDE SEQUENCE [LARGE SCALE GENOMIC DNA]</scope>
    <source>
        <strain evidence="4">Gr-4</strain>
    </source>
</reference>
<dbReference type="AlphaFoldDB" id="A0A515EW15"/>
<feature type="domain" description="EamA" evidence="2">
    <location>
        <begin position="144"/>
        <end position="273"/>
    </location>
</feature>
<dbReference type="Gene3D" id="1.10.3730.20">
    <property type="match status" value="1"/>
</dbReference>
<feature type="transmembrane region" description="Helical" evidence="1">
    <location>
        <begin position="63"/>
        <end position="84"/>
    </location>
</feature>
<name>A0A515EW15_9BURK</name>
<protein>
    <submittedName>
        <fullName evidence="3">DMT family transporter</fullName>
    </submittedName>
</protein>
<feature type="domain" description="EamA" evidence="2">
    <location>
        <begin position="3"/>
        <end position="133"/>
    </location>
</feature>
<feature type="transmembrane region" description="Helical" evidence="1">
    <location>
        <begin position="115"/>
        <end position="134"/>
    </location>
</feature>
<feature type="transmembrane region" description="Helical" evidence="1">
    <location>
        <begin position="140"/>
        <end position="163"/>
    </location>
</feature>
<feature type="transmembrane region" description="Helical" evidence="1">
    <location>
        <begin position="29"/>
        <end position="51"/>
    </location>
</feature>
<gene>
    <name evidence="3" type="ORF">EXZ61_16105</name>
</gene>
<dbReference type="KEGG" id="rhg:EXZ61_16105"/>
<dbReference type="Pfam" id="PF00892">
    <property type="entry name" value="EamA"/>
    <property type="match status" value="2"/>
</dbReference>
<organism evidence="3 4">
    <name type="scientific">Rhodoferax aquaticus</name>
    <dbReference type="NCBI Taxonomy" id="2527691"/>
    <lineage>
        <taxon>Bacteria</taxon>
        <taxon>Pseudomonadati</taxon>
        <taxon>Pseudomonadota</taxon>
        <taxon>Betaproteobacteria</taxon>
        <taxon>Burkholderiales</taxon>
        <taxon>Comamonadaceae</taxon>
        <taxon>Rhodoferax</taxon>
    </lineage>
</organism>
<keyword evidence="1" id="KW-0812">Transmembrane</keyword>
<dbReference type="EMBL" id="CP036282">
    <property type="protein sequence ID" value="QDL56836.1"/>
    <property type="molecule type" value="Genomic_DNA"/>
</dbReference>
<reference evidence="4" key="1">
    <citation type="submission" date="2019-02" db="EMBL/GenBank/DDBJ databases">
        <title>Complete genome sequence of Rhodoferax sp. Gr-4.</title>
        <authorList>
            <person name="Jin L."/>
        </authorList>
    </citation>
    <scope>NUCLEOTIDE SEQUENCE [LARGE SCALE GENOMIC DNA]</scope>
    <source>
        <strain evidence="4">Gr-4</strain>
    </source>
</reference>